<evidence type="ECO:0000313" key="3">
    <source>
        <dbReference type="EMBL" id="MBA2871396.1"/>
    </source>
</evidence>
<dbReference type="Pfam" id="PF13575">
    <property type="entry name" value="DUF4135"/>
    <property type="match status" value="1"/>
</dbReference>
<evidence type="ECO:0000256" key="1">
    <source>
        <dbReference type="PIRSR" id="PIRSR607822-1"/>
    </source>
</evidence>
<proteinExistence type="predicted"/>
<dbReference type="Gene3D" id="1.50.10.10">
    <property type="match status" value="1"/>
</dbReference>
<sequence>MKLDVTMKRLRLSDELYKSLSIKERIQIMDDLDHIHLTQEQIKNHSNKWKDFALLNDQTFKERLEIEGLDEELFSKVLEVSKNEEWTHKYKFSENQRPSWMNEIDEAFWINRAEPLPKYDQVDLSVAFRPFILWARNKLNQFYQENPSLAQKVIWEELLESIIHNLAHGLASIGARTIVLELHIAKQLNELTGDTPEERYESFIRTKLINPDCLEFIYKEYPVLARVLMSRTSYFVNAMTEALSRYINDYEQIRDCFIIEKPPLLKSVSAGLGDSHQQGRSVIKFQFASNQEVLYKPKSLSVAVHFHQLLEWINKKGFRPELKGYKIIDRHCYSWEELVKHEDCKKEEQIQNYYKRLGGYLAVLYVLNGADFHHENIIANGEFPKLIDLETIFHHVPEIKIEETAEVKAKLMVVNSVLGTGLLPHLFFRSADGRGVDISGISTKAQELPIPILQVENEGTDEMRFVRKKAILKTNYYNAPKLNGKIVGAADYIDFIIEGFKNAGRIILNNKEELISETGPLSKFKDVEIRIIIRPTQYYGNFILESQHPDYMRDWIERDKLLDRLWFTVLDTRQIPFEKRDLLNGDIPIFTTKPGSRDLITSSGERIPNFFKKASYDISVERIAGLTMGNIEQQARWIEASIASNCKEKISIKQYHFSPEDLNNVDTNLFVEEAKKIGYRLAEQAIIGNRNDAAWIGLVTNYYGQWQVSALDQSLYNGLSGIALFLAYLGKVTNEKDFTKLALQAVETIIHSPIHSKSFCSAFYGQASTLYTLAHFITLYGKQKTWDSYLNRVLTNIERNVRSDNFYDLLGGSAGIIHILLNISEQFESEYALHIAQMYGDHLLKNKVMTDKGVGWRDQVSQNLLGGFSHGTSGIAWSLLRLHKLTSKQDYYETALEAIRYDRSLYDPNENNWLDLRCSEHKDSDFAAAWCHGAAGIGLSRVLYLAYLNEQLLLQEIETAVSTTLMSGMGRSHCLCHGDLGNAELFYMAGSMLGRTEWVRMAEAIGMNVIQERKQNGKYNTGVPRQIEIPGLFLGISGIGYQLLRLSHPQQVPSVLTLEKPIESK</sequence>
<dbReference type="Proteomes" id="UP000580891">
    <property type="component" value="Unassembled WGS sequence"/>
</dbReference>
<dbReference type="GO" id="GO:0031179">
    <property type="term" value="P:peptide modification"/>
    <property type="evidence" value="ECO:0007669"/>
    <property type="project" value="InterPro"/>
</dbReference>
<dbReference type="PANTHER" id="PTHR12736">
    <property type="entry name" value="LANC-LIKE PROTEIN"/>
    <property type="match status" value="1"/>
</dbReference>
<dbReference type="GO" id="GO:0046872">
    <property type="term" value="F:metal ion binding"/>
    <property type="evidence" value="ECO:0007669"/>
    <property type="project" value="UniProtKB-KW"/>
</dbReference>
<dbReference type="SMART" id="SM01260">
    <property type="entry name" value="LANC_like"/>
    <property type="match status" value="1"/>
</dbReference>
<comment type="caution">
    <text evidence="3">The sequence shown here is derived from an EMBL/GenBank/DDBJ whole genome shotgun (WGS) entry which is preliminary data.</text>
</comment>
<dbReference type="PIRSF" id="PIRSF037228">
    <property type="entry name" value="Lant_mod_RumM"/>
    <property type="match status" value="1"/>
</dbReference>
<protein>
    <submittedName>
        <fullName evidence="3">Type 2 lantibiotic biosynthesis protein LanM</fullName>
    </submittedName>
</protein>
<feature type="binding site" evidence="1">
    <location>
        <position position="931"/>
    </location>
    <ligand>
        <name>Zn(2+)</name>
        <dbReference type="ChEBI" id="CHEBI:29105"/>
    </ligand>
</feature>
<feature type="domain" description="Lantibiotic biosynthesis protein dehydration" evidence="2">
    <location>
        <begin position="221"/>
        <end position="592"/>
    </location>
</feature>
<dbReference type="InterPro" id="IPR007822">
    <property type="entry name" value="LANC-like"/>
</dbReference>
<dbReference type="InterPro" id="IPR025410">
    <property type="entry name" value="Lant_dehyd"/>
</dbReference>
<keyword evidence="4" id="KW-1185">Reference proteome</keyword>
<dbReference type="GO" id="GO:0005886">
    <property type="term" value="C:plasma membrane"/>
    <property type="evidence" value="ECO:0007669"/>
    <property type="project" value="TreeGrafter"/>
</dbReference>
<reference evidence="3 4" key="1">
    <citation type="submission" date="2020-07" db="EMBL/GenBank/DDBJ databases">
        <title>Genomic Encyclopedia of Type Strains, Phase IV (KMG-IV): sequencing the most valuable type-strain genomes for metagenomic binning, comparative biology and taxonomic classification.</title>
        <authorList>
            <person name="Goeker M."/>
        </authorList>
    </citation>
    <scope>NUCLEOTIDE SEQUENCE [LARGE SCALE GENOMIC DNA]</scope>
    <source>
        <strain evidence="3 4">DSM 25220</strain>
    </source>
</reference>
<evidence type="ECO:0000313" key="4">
    <source>
        <dbReference type="Proteomes" id="UP000580891"/>
    </source>
</evidence>
<dbReference type="Pfam" id="PF05147">
    <property type="entry name" value="LANC_like"/>
    <property type="match status" value="1"/>
</dbReference>
<dbReference type="InterPro" id="IPR017146">
    <property type="entry name" value="Lanti_2_LanM"/>
</dbReference>
<organism evidence="3 4">
    <name type="scientific">[Anoxybacillus] calidus</name>
    <dbReference type="NCBI Taxonomy" id="575178"/>
    <lineage>
        <taxon>Bacteria</taxon>
        <taxon>Bacillati</taxon>
        <taxon>Bacillota</taxon>
        <taxon>Bacilli</taxon>
        <taxon>Bacillales</taxon>
        <taxon>Anoxybacillaceae</taxon>
        <taxon>Paranoxybacillus</taxon>
    </lineage>
</organism>
<dbReference type="EMBL" id="JACDUU010000003">
    <property type="protein sequence ID" value="MBA2871396.1"/>
    <property type="molecule type" value="Genomic_DNA"/>
</dbReference>
<dbReference type="InterPro" id="IPR012341">
    <property type="entry name" value="6hp_glycosidase-like_sf"/>
</dbReference>
<dbReference type="RefSeq" id="WP_181537224.1">
    <property type="nucleotide sequence ID" value="NZ_JACDUU010000003.1"/>
</dbReference>
<dbReference type="AlphaFoldDB" id="A0A7V9YZS7"/>
<dbReference type="CDD" id="cd04792">
    <property type="entry name" value="LanM-like"/>
    <property type="match status" value="1"/>
</dbReference>
<dbReference type="PANTHER" id="PTHR12736:SF7">
    <property type="entry name" value="LANC-LIKE PROTEIN 3"/>
    <property type="match status" value="1"/>
</dbReference>
<evidence type="ECO:0000259" key="2">
    <source>
        <dbReference type="Pfam" id="PF13575"/>
    </source>
</evidence>
<feature type="binding site" evidence="1">
    <location>
        <position position="976"/>
    </location>
    <ligand>
        <name>Zn(2+)</name>
        <dbReference type="ChEBI" id="CHEBI:29105"/>
    </ligand>
</feature>
<accession>A0A7V9YZS7</accession>
<dbReference type="GO" id="GO:0005975">
    <property type="term" value="P:carbohydrate metabolic process"/>
    <property type="evidence" value="ECO:0007669"/>
    <property type="project" value="InterPro"/>
</dbReference>
<gene>
    <name evidence="3" type="ORF">HNQ85_001666</name>
</gene>
<dbReference type="NCBIfam" id="TIGR03897">
    <property type="entry name" value="lanti_2_LanM"/>
    <property type="match status" value="1"/>
</dbReference>
<keyword evidence="1" id="KW-0479">Metal-binding</keyword>
<name>A0A7V9YZS7_9BACL</name>
<feature type="binding site" evidence="1">
    <location>
        <position position="977"/>
    </location>
    <ligand>
        <name>Zn(2+)</name>
        <dbReference type="ChEBI" id="CHEBI:29105"/>
    </ligand>
</feature>
<keyword evidence="1" id="KW-0862">Zinc</keyword>
<dbReference type="PRINTS" id="PR01955">
    <property type="entry name" value="LANCFRANKIA"/>
</dbReference>
<dbReference type="SUPFAM" id="SSF158745">
    <property type="entry name" value="LanC-like"/>
    <property type="match status" value="1"/>
</dbReference>
<dbReference type="PRINTS" id="PR01950">
    <property type="entry name" value="LANCSUPER"/>
</dbReference>